<comment type="caution">
    <text evidence="2">The sequence shown here is derived from an EMBL/GenBank/DDBJ whole genome shotgun (WGS) entry which is preliminary data.</text>
</comment>
<dbReference type="AlphaFoldDB" id="A0ABD3GD54"/>
<organism evidence="2 3">
    <name type="scientific">Riccia sorocarpa</name>
    <dbReference type="NCBI Taxonomy" id="122646"/>
    <lineage>
        <taxon>Eukaryota</taxon>
        <taxon>Viridiplantae</taxon>
        <taxon>Streptophyta</taxon>
        <taxon>Embryophyta</taxon>
        <taxon>Marchantiophyta</taxon>
        <taxon>Marchantiopsida</taxon>
        <taxon>Marchantiidae</taxon>
        <taxon>Marchantiales</taxon>
        <taxon>Ricciaceae</taxon>
        <taxon>Riccia</taxon>
    </lineage>
</organism>
<gene>
    <name evidence="2" type="ORF">R1sor_025973</name>
</gene>
<name>A0ABD3GD54_9MARC</name>
<sequence length="96" mass="10872">MHQLLPFLTTWGSSVKSSVNFVDETRPWDILPWAEKPMEVLVKWWGPDARKWKIWTDVLFRRPHSPAFGLQGRSGSGQGRYGVGDPAQGRMGPPTP</sequence>
<protein>
    <submittedName>
        <fullName evidence="2">Uncharacterized protein</fullName>
    </submittedName>
</protein>
<evidence type="ECO:0000313" key="3">
    <source>
        <dbReference type="Proteomes" id="UP001633002"/>
    </source>
</evidence>
<evidence type="ECO:0000256" key="1">
    <source>
        <dbReference type="SAM" id="MobiDB-lite"/>
    </source>
</evidence>
<feature type="region of interest" description="Disordered" evidence="1">
    <location>
        <begin position="67"/>
        <end position="96"/>
    </location>
</feature>
<dbReference type="EMBL" id="JBJQOH010000008">
    <property type="protein sequence ID" value="KAL3676025.1"/>
    <property type="molecule type" value="Genomic_DNA"/>
</dbReference>
<proteinExistence type="predicted"/>
<accession>A0ABD3GD54</accession>
<reference evidence="2 3" key="1">
    <citation type="submission" date="2024-09" db="EMBL/GenBank/DDBJ databases">
        <title>Chromosome-scale assembly of Riccia sorocarpa.</title>
        <authorList>
            <person name="Paukszto L."/>
        </authorList>
    </citation>
    <scope>NUCLEOTIDE SEQUENCE [LARGE SCALE GENOMIC DNA]</scope>
    <source>
        <strain evidence="2">LP-2024</strain>
        <tissue evidence="2">Aerial parts of the thallus</tissue>
    </source>
</reference>
<evidence type="ECO:0000313" key="2">
    <source>
        <dbReference type="EMBL" id="KAL3676025.1"/>
    </source>
</evidence>
<dbReference type="Proteomes" id="UP001633002">
    <property type="component" value="Unassembled WGS sequence"/>
</dbReference>
<keyword evidence="3" id="KW-1185">Reference proteome</keyword>
<feature type="compositionally biased region" description="Gly residues" evidence="1">
    <location>
        <begin position="72"/>
        <end position="82"/>
    </location>
</feature>